<feature type="region of interest" description="Disordered" evidence="1">
    <location>
        <begin position="249"/>
        <end position="299"/>
    </location>
</feature>
<feature type="domain" description="PH" evidence="2">
    <location>
        <begin position="78"/>
        <end position="208"/>
    </location>
</feature>
<evidence type="ECO:0000259" key="2">
    <source>
        <dbReference type="PROSITE" id="PS50003"/>
    </source>
</evidence>
<feature type="compositionally biased region" description="Polar residues" evidence="1">
    <location>
        <begin position="512"/>
        <end position="521"/>
    </location>
</feature>
<feature type="region of interest" description="Disordered" evidence="1">
    <location>
        <begin position="1"/>
        <end position="71"/>
    </location>
</feature>
<sequence>MADLPPTTTASASEPVAEQTAETMATPAETTANATTSATAADNLNPTNGASSEQPVEEKPEVKPETAAAEPAKVVAAEPITEGLLAYKGPGVGVLKSLIPPKRHFWLSNDAVATQNLHLYMRGEKPDVSGPIAAWASQTGRGLLFFNKKDDVDKSMPHGVMPLYDATEIRKGAPHEIIMEIAGHKHVLKAANDVERDGWFMSLERAMEQARLDKDTVLNSEGYQSELKKLNPTEKSHVGEAVAAGGAVGAALTSGGPGRVKNDERRHKSRSASRGGVLDRFRNKKDEEAKKEAEVAEPAAMEPAFDPASTAERVAAAPVVDAPTTSEIPKVADSKSPAAADTPEVVTPIEPKTPIEGKTSKAAKRTSFFGRLGSGFKSPAREKDIKEAELKMPETKPIEANPVETKPVESEASPAEATNTVDSPSALETPDLKETTPVADAQTKPEPKGFFAGLPFINKRTASGDVKPDEEDRRQSMFGGLGRRASKAFRNFQPQNEAKETKPVEPAVAQPVSGTAETTSEAVRPAEAAATDSAPVKDAAPTETAQLTEAPRPTEGGVSAQPEVQNEVKTQPTVTASA</sequence>
<feature type="compositionally biased region" description="Polar residues" evidence="1">
    <location>
        <begin position="562"/>
        <end position="578"/>
    </location>
</feature>
<organism evidence="3 4">
    <name type="scientific">Piedraia hortae CBS 480.64</name>
    <dbReference type="NCBI Taxonomy" id="1314780"/>
    <lineage>
        <taxon>Eukaryota</taxon>
        <taxon>Fungi</taxon>
        <taxon>Dikarya</taxon>
        <taxon>Ascomycota</taxon>
        <taxon>Pezizomycotina</taxon>
        <taxon>Dothideomycetes</taxon>
        <taxon>Dothideomycetidae</taxon>
        <taxon>Capnodiales</taxon>
        <taxon>Piedraiaceae</taxon>
        <taxon>Piedraia</taxon>
    </lineage>
</organism>
<proteinExistence type="predicted"/>
<dbReference type="AlphaFoldDB" id="A0A6A7C5V6"/>
<feature type="compositionally biased region" description="Basic and acidic residues" evidence="1">
    <location>
        <begin position="277"/>
        <end position="294"/>
    </location>
</feature>
<feature type="compositionally biased region" description="Polar residues" evidence="1">
    <location>
        <begin position="1"/>
        <end position="12"/>
    </location>
</feature>
<evidence type="ECO:0000313" key="3">
    <source>
        <dbReference type="EMBL" id="KAF2862763.1"/>
    </source>
</evidence>
<dbReference type="PROSITE" id="PS50003">
    <property type="entry name" value="PH_DOMAIN"/>
    <property type="match status" value="1"/>
</dbReference>
<dbReference type="Pfam" id="PF15406">
    <property type="entry name" value="PH_6"/>
    <property type="match status" value="1"/>
</dbReference>
<dbReference type="PANTHER" id="PTHR42073">
    <property type="entry name" value="MEIOTIC EXPRESSION UP-REGULATED PROTEIN 6"/>
    <property type="match status" value="1"/>
</dbReference>
<dbReference type="SMART" id="SM00233">
    <property type="entry name" value="PH"/>
    <property type="match status" value="1"/>
</dbReference>
<name>A0A6A7C5V6_9PEZI</name>
<keyword evidence="4" id="KW-1185">Reference proteome</keyword>
<dbReference type="InterPro" id="IPR039712">
    <property type="entry name" value="Meu6"/>
</dbReference>
<dbReference type="Proteomes" id="UP000799421">
    <property type="component" value="Unassembled WGS sequence"/>
</dbReference>
<reference evidence="3" key="1">
    <citation type="journal article" date="2020" name="Stud. Mycol.">
        <title>101 Dothideomycetes genomes: a test case for predicting lifestyles and emergence of pathogens.</title>
        <authorList>
            <person name="Haridas S."/>
            <person name="Albert R."/>
            <person name="Binder M."/>
            <person name="Bloem J."/>
            <person name="Labutti K."/>
            <person name="Salamov A."/>
            <person name="Andreopoulos B."/>
            <person name="Baker S."/>
            <person name="Barry K."/>
            <person name="Bills G."/>
            <person name="Bluhm B."/>
            <person name="Cannon C."/>
            <person name="Castanera R."/>
            <person name="Culley D."/>
            <person name="Daum C."/>
            <person name="Ezra D."/>
            <person name="Gonzalez J."/>
            <person name="Henrissat B."/>
            <person name="Kuo A."/>
            <person name="Liang C."/>
            <person name="Lipzen A."/>
            <person name="Lutzoni F."/>
            <person name="Magnuson J."/>
            <person name="Mondo S."/>
            <person name="Nolan M."/>
            <person name="Ohm R."/>
            <person name="Pangilinan J."/>
            <person name="Park H.-J."/>
            <person name="Ramirez L."/>
            <person name="Alfaro M."/>
            <person name="Sun H."/>
            <person name="Tritt A."/>
            <person name="Yoshinaga Y."/>
            <person name="Zwiers L.-H."/>
            <person name="Turgeon B."/>
            <person name="Goodwin S."/>
            <person name="Spatafora J."/>
            <person name="Crous P."/>
            <person name="Grigoriev I."/>
        </authorList>
    </citation>
    <scope>NUCLEOTIDE SEQUENCE</scope>
    <source>
        <strain evidence="3">CBS 480.64</strain>
    </source>
</reference>
<gene>
    <name evidence="3" type="ORF">K470DRAFT_275114</name>
</gene>
<dbReference type="PANTHER" id="PTHR42073:SF1">
    <property type="entry name" value="MEIOTIC EXPRESSION UP-REGULATED PROTEIN 6"/>
    <property type="match status" value="1"/>
</dbReference>
<feature type="compositionally biased region" description="Basic and acidic residues" evidence="1">
    <location>
        <begin position="379"/>
        <end position="397"/>
    </location>
</feature>
<dbReference type="OrthoDB" id="5593352at2759"/>
<feature type="region of interest" description="Disordered" evidence="1">
    <location>
        <begin position="324"/>
        <end position="578"/>
    </location>
</feature>
<dbReference type="InterPro" id="IPR001849">
    <property type="entry name" value="PH_domain"/>
</dbReference>
<dbReference type="SUPFAM" id="SSF50729">
    <property type="entry name" value="PH domain-like"/>
    <property type="match status" value="1"/>
</dbReference>
<evidence type="ECO:0000256" key="1">
    <source>
        <dbReference type="SAM" id="MobiDB-lite"/>
    </source>
</evidence>
<feature type="compositionally biased region" description="Basic and acidic residues" evidence="1">
    <location>
        <begin position="466"/>
        <end position="475"/>
    </location>
</feature>
<dbReference type="EMBL" id="MU005964">
    <property type="protein sequence ID" value="KAF2862763.1"/>
    <property type="molecule type" value="Genomic_DNA"/>
</dbReference>
<feature type="compositionally biased region" description="Polar residues" evidence="1">
    <location>
        <begin position="42"/>
        <end position="54"/>
    </location>
</feature>
<feature type="compositionally biased region" description="Low complexity" evidence="1">
    <location>
        <begin position="17"/>
        <end position="41"/>
    </location>
</feature>
<dbReference type="InterPro" id="IPR039483">
    <property type="entry name" value="Meu6_PH_dom"/>
</dbReference>
<accession>A0A6A7C5V6</accession>
<evidence type="ECO:0000313" key="4">
    <source>
        <dbReference type="Proteomes" id="UP000799421"/>
    </source>
</evidence>
<protein>
    <recommendedName>
        <fullName evidence="2">PH domain-containing protein</fullName>
    </recommendedName>
</protein>